<dbReference type="SUPFAM" id="SSF50978">
    <property type="entry name" value="WD40 repeat-like"/>
    <property type="match status" value="1"/>
</dbReference>
<dbReference type="SUPFAM" id="SSF48452">
    <property type="entry name" value="TPR-like"/>
    <property type="match status" value="1"/>
</dbReference>
<dbReference type="InterPro" id="IPR036322">
    <property type="entry name" value="WD40_repeat_dom_sf"/>
</dbReference>
<keyword evidence="3" id="KW-1185">Reference proteome</keyword>
<dbReference type="EMBL" id="KQ090129">
    <property type="protein sequence ID" value="KMT07947.1"/>
    <property type="molecule type" value="Genomic_DNA"/>
</dbReference>
<dbReference type="PANTHER" id="PTHR46512">
    <property type="entry name" value="PEPTIDYLPROLYL ISOMERASE"/>
    <property type="match status" value="1"/>
</dbReference>
<evidence type="ECO:0000313" key="2">
    <source>
        <dbReference type="EMBL" id="KMT07947.1"/>
    </source>
</evidence>
<feature type="repeat" description="WD" evidence="1">
    <location>
        <begin position="22"/>
        <end position="54"/>
    </location>
</feature>
<dbReference type="Gene3D" id="2.130.10.10">
    <property type="entry name" value="YVTN repeat-like/Quinoprotein amine dehydrogenase"/>
    <property type="match status" value="1"/>
</dbReference>
<dbReference type="OrthoDB" id="72596at2759"/>
<organism evidence="2 3">
    <name type="scientific">Beta vulgaris subsp. vulgaris</name>
    <name type="common">Beet</name>
    <dbReference type="NCBI Taxonomy" id="3555"/>
    <lineage>
        <taxon>Eukaryota</taxon>
        <taxon>Viridiplantae</taxon>
        <taxon>Streptophyta</taxon>
        <taxon>Embryophyta</taxon>
        <taxon>Tracheophyta</taxon>
        <taxon>Spermatophyta</taxon>
        <taxon>Magnoliopsida</taxon>
        <taxon>eudicotyledons</taxon>
        <taxon>Gunneridae</taxon>
        <taxon>Pentapetalae</taxon>
        <taxon>Caryophyllales</taxon>
        <taxon>Chenopodiaceae</taxon>
        <taxon>Betoideae</taxon>
        <taxon>Beta</taxon>
    </lineage>
</organism>
<dbReference type="PANTHER" id="PTHR46512:SF11">
    <property type="entry name" value="PEPTIDYLPROLYL ISOMERASE"/>
    <property type="match status" value="1"/>
</dbReference>
<dbReference type="InterPro" id="IPR050754">
    <property type="entry name" value="FKBP4/5/8-like"/>
</dbReference>
<sequence length="122" mass="14087">MRHSYLVTSSSSDSSISIYDIMRRHRDGVTAISLSPNSTCLASGSIGRTVKLYKFPKLRRTTFLSYVHLADLELAEFDIKKALEIDPDNRDVKLEYKKLKEKIREYNKKDAQFYGKMFSKIA</sequence>
<evidence type="ECO:0000256" key="1">
    <source>
        <dbReference type="PROSITE-ProRule" id="PRU00221"/>
    </source>
</evidence>
<keyword evidence="1" id="KW-0853">WD repeat</keyword>
<accession>A0A0J8C350</accession>
<dbReference type="InterPro" id="IPR015943">
    <property type="entry name" value="WD40/YVTN_repeat-like_dom_sf"/>
</dbReference>
<dbReference type="InterPro" id="IPR011990">
    <property type="entry name" value="TPR-like_helical_dom_sf"/>
</dbReference>
<reference evidence="2 3" key="1">
    <citation type="journal article" date="2014" name="Nature">
        <title>The genome of the recently domesticated crop plant sugar beet (Beta vulgaris).</title>
        <authorList>
            <person name="Dohm J.C."/>
            <person name="Minoche A.E."/>
            <person name="Holtgrawe D."/>
            <person name="Capella-Gutierrez S."/>
            <person name="Zakrzewski F."/>
            <person name="Tafer H."/>
            <person name="Rupp O."/>
            <person name="Sorensen T.R."/>
            <person name="Stracke R."/>
            <person name="Reinhardt R."/>
            <person name="Goesmann A."/>
            <person name="Kraft T."/>
            <person name="Schulz B."/>
            <person name="Stadler P.F."/>
            <person name="Schmidt T."/>
            <person name="Gabaldon T."/>
            <person name="Lehrach H."/>
            <person name="Weisshaar B."/>
            <person name="Himmelbauer H."/>
        </authorList>
    </citation>
    <scope>NUCLEOTIDE SEQUENCE [LARGE SCALE GENOMIC DNA]</scope>
    <source>
        <tissue evidence="2">Taproot</tissue>
    </source>
</reference>
<dbReference type="Gene3D" id="1.25.40.10">
    <property type="entry name" value="Tetratricopeptide repeat domain"/>
    <property type="match status" value="1"/>
</dbReference>
<dbReference type="Pfam" id="PF00400">
    <property type="entry name" value="WD40"/>
    <property type="match status" value="1"/>
</dbReference>
<dbReference type="Proteomes" id="UP000035740">
    <property type="component" value="Chromosome 6"/>
</dbReference>
<evidence type="ECO:0000313" key="3">
    <source>
        <dbReference type="Proteomes" id="UP000035740"/>
    </source>
</evidence>
<dbReference type="PROSITE" id="PS50082">
    <property type="entry name" value="WD_REPEATS_2"/>
    <property type="match status" value="1"/>
</dbReference>
<name>A0A0J8C350_BETVV</name>
<gene>
    <name evidence="2" type="ORF">BVRB_6g145120</name>
</gene>
<dbReference type="AlphaFoldDB" id="A0A0J8C350"/>
<protein>
    <submittedName>
        <fullName evidence="2">Uncharacterized protein</fullName>
    </submittedName>
</protein>
<dbReference type="Gramene" id="KMT07947">
    <property type="protein sequence ID" value="KMT07947"/>
    <property type="gene ID" value="BVRB_6g145120"/>
</dbReference>
<dbReference type="InterPro" id="IPR001680">
    <property type="entry name" value="WD40_rpt"/>
</dbReference>
<dbReference type="SMART" id="SM00320">
    <property type="entry name" value="WD40"/>
    <property type="match status" value="1"/>
</dbReference>
<proteinExistence type="predicted"/>